<comment type="caution">
    <text evidence="6">The sequence shown here is derived from an EMBL/GenBank/DDBJ whole genome shotgun (WGS) entry which is preliminary data.</text>
</comment>
<evidence type="ECO:0000256" key="1">
    <source>
        <dbReference type="ARBA" id="ARBA00009865"/>
    </source>
</evidence>
<dbReference type="SUPFAM" id="SSF75005">
    <property type="entry name" value="Arabinanase/levansucrase/invertase"/>
    <property type="match status" value="1"/>
</dbReference>
<keyword evidence="2 4" id="KW-0378">Hydrolase</keyword>
<evidence type="ECO:0000259" key="5">
    <source>
        <dbReference type="Pfam" id="PF17851"/>
    </source>
</evidence>
<name>A0ABT6JJK0_9GAMM</name>
<dbReference type="Pfam" id="PF17851">
    <property type="entry name" value="GH43_C2"/>
    <property type="match status" value="1"/>
</dbReference>
<dbReference type="InterPro" id="IPR023296">
    <property type="entry name" value="Glyco_hydro_beta-prop_sf"/>
</dbReference>
<dbReference type="CDD" id="cd09000">
    <property type="entry name" value="GH43_SXA-like"/>
    <property type="match status" value="1"/>
</dbReference>
<keyword evidence="7" id="KW-1185">Reference proteome</keyword>
<dbReference type="SUPFAM" id="SSF49899">
    <property type="entry name" value="Concanavalin A-like lectins/glucanases"/>
    <property type="match status" value="1"/>
</dbReference>
<dbReference type="InterPro" id="IPR006710">
    <property type="entry name" value="Glyco_hydro_43"/>
</dbReference>
<proteinExistence type="inferred from homology"/>
<keyword evidence="3 4" id="KW-0326">Glycosidase</keyword>
<gene>
    <name evidence="6" type="ORF">QFW80_09030</name>
</gene>
<feature type="domain" description="Beta-xylosidase C-terminal Concanavalin A-like" evidence="5">
    <location>
        <begin position="322"/>
        <end position="521"/>
    </location>
</feature>
<evidence type="ECO:0000313" key="6">
    <source>
        <dbReference type="EMBL" id="MDH5830655.1"/>
    </source>
</evidence>
<comment type="similarity">
    <text evidence="1 4">Belongs to the glycosyl hydrolase 43 family.</text>
</comment>
<organism evidence="6 7">
    <name type="scientific">Luteimonas rhizosphaericola</name>
    <dbReference type="NCBI Taxonomy" id="3042024"/>
    <lineage>
        <taxon>Bacteria</taxon>
        <taxon>Pseudomonadati</taxon>
        <taxon>Pseudomonadota</taxon>
        <taxon>Gammaproteobacteria</taxon>
        <taxon>Lysobacterales</taxon>
        <taxon>Lysobacteraceae</taxon>
        <taxon>Luteimonas</taxon>
    </lineage>
</organism>
<dbReference type="Proteomes" id="UP001156831">
    <property type="component" value="Unassembled WGS sequence"/>
</dbReference>
<evidence type="ECO:0000256" key="3">
    <source>
        <dbReference type="ARBA" id="ARBA00023295"/>
    </source>
</evidence>
<dbReference type="PANTHER" id="PTHR42812">
    <property type="entry name" value="BETA-XYLOSIDASE"/>
    <property type="match status" value="1"/>
</dbReference>
<protein>
    <submittedName>
        <fullName evidence="6">Glycoside hydrolase family 43 protein</fullName>
    </submittedName>
</protein>
<dbReference type="InterPro" id="IPR013320">
    <property type="entry name" value="ConA-like_dom_sf"/>
</dbReference>
<evidence type="ECO:0000256" key="4">
    <source>
        <dbReference type="RuleBase" id="RU361187"/>
    </source>
</evidence>
<reference evidence="6 7" key="1">
    <citation type="submission" date="2023-04" db="EMBL/GenBank/DDBJ databases">
        <title>Luteimonas sp. M1R5S18.</title>
        <authorList>
            <person name="Sun J.-Q."/>
        </authorList>
    </citation>
    <scope>NUCLEOTIDE SEQUENCE [LARGE SCALE GENOMIC DNA]</scope>
    <source>
        <strain evidence="6 7">M1R5S18</strain>
    </source>
</reference>
<dbReference type="Gene3D" id="2.115.10.20">
    <property type="entry name" value="Glycosyl hydrolase domain, family 43"/>
    <property type="match status" value="1"/>
</dbReference>
<accession>A0ABT6JJK0</accession>
<dbReference type="InterPro" id="IPR041542">
    <property type="entry name" value="GH43_C2"/>
</dbReference>
<dbReference type="RefSeq" id="WP_280601443.1">
    <property type="nucleotide sequence ID" value="NZ_JARXRN010000024.1"/>
</dbReference>
<evidence type="ECO:0000256" key="2">
    <source>
        <dbReference type="ARBA" id="ARBA00022801"/>
    </source>
</evidence>
<sequence>MATLRNPILTGFHPDPSIVRVGDDYYIATSTFEWWPGVAIAHSRDLVHWRTLPPALTRPSQIDLRGRPNSGGVWAPALSHADGLFHLIYTDVRGWAGDFKDVRNYVVTAPDIEGPWSDPVHLNNSGFDPSLFHDEDGRKWLVNMVWDHRPGHDSFGGILLQEYDPVARQLVGPVRNIFRGTELGLVEGPHLYRIDGWYYLLAAEGGTFATHAATVARSRRIDGPYEAMPDGPLLTSAHDAGLRLQSAGHGSLVQHRDGTWSLVHLCRRPLANGRAILGRETALQAVQWVDGWPRLAHGGRQPAETASVPDLPAHPWPPTPARDDFDEASLAPHWQSPRAPVDRDLARLDARPGFLRLYGRESIVSRFEQSLVARRQQAFHVEASTCVEFSPEDFQQMAGLVAFYNTDAFYYLFITHAPHSRRCLGLMRCERGQVSWPVEKETPLDDCGRVHLKLVIEGARIRFAYSRDGVAWHPFGWEQDASILSDEHALPCGFTGNFIGIACQDLSGRRLHADFDWFEYREIAHDPGASVRRH</sequence>
<dbReference type="PANTHER" id="PTHR42812:SF12">
    <property type="entry name" value="BETA-XYLOSIDASE-RELATED"/>
    <property type="match status" value="1"/>
</dbReference>
<dbReference type="GO" id="GO:0016787">
    <property type="term" value="F:hydrolase activity"/>
    <property type="evidence" value="ECO:0007669"/>
    <property type="project" value="UniProtKB-KW"/>
</dbReference>
<dbReference type="Pfam" id="PF04616">
    <property type="entry name" value="Glyco_hydro_43"/>
    <property type="match status" value="1"/>
</dbReference>
<dbReference type="EMBL" id="JARXRN010000024">
    <property type="protein sequence ID" value="MDH5830655.1"/>
    <property type="molecule type" value="Genomic_DNA"/>
</dbReference>
<dbReference type="Gene3D" id="2.60.120.200">
    <property type="match status" value="1"/>
</dbReference>
<dbReference type="InterPro" id="IPR051795">
    <property type="entry name" value="Glycosyl_Hydrlase_43"/>
</dbReference>
<evidence type="ECO:0000313" key="7">
    <source>
        <dbReference type="Proteomes" id="UP001156831"/>
    </source>
</evidence>